<accession>A0ABW3UAF0</accession>
<evidence type="ECO:0000256" key="1">
    <source>
        <dbReference type="ARBA" id="ARBA00001933"/>
    </source>
</evidence>
<dbReference type="Gene3D" id="3.40.640.10">
    <property type="entry name" value="Type I PLP-dependent aspartate aminotransferase-like (Major domain)"/>
    <property type="match status" value="1"/>
</dbReference>
<dbReference type="GO" id="GO:0008483">
    <property type="term" value="F:transaminase activity"/>
    <property type="evidence" value="ECO:0007669"/>
    <property type="project" value="UniProtKB-KW"/>
</dbReference>
<dbReference type="SUPFAM" id="SSF53383">
    <property type="entry name" value="PLP-dependent transferases"/>
    <property type="match status" value="1"/>
</dbReference>
<evidence type="ECO:0000256" key="2">
    <source>
        <dbReference type="ARBA" id="ARBA00010447"/>
    </source>
</evidence>
<dbReference type="InterPro" id="IPR010970">
    <property type="entry name" value="Cys_dSase_SufS"/>
</dbReference>
<evidence type="ECO:0000256" key="3">
    <source>
        <dbReference type="ARBA" id="ARBA00012239"/>
    </source>
</evidence>
<gene>
    <name evidence="9" type="ORF">ACFQ2X_14975</name>
</gene>
<keyword evidence="9" id="KW-0032">Aminotransferase</keyword>
<dbReference type="InterPro" id="IPR015422">
    <property type="entry name" value="PyrdxlP-dep_Trfase_small"/>
</dbReference>
<organism evidence="9 10">
    <name type="scientific">Microbulbifer celer</name>
    <dbReference type="NCBI Taxonomy" id="435905"/>
    <lineage>
        <taxon>Bacteria</taxon>
        <taxon>Pseudomonadati</taxon>
        <taxon>Pseudomonadota</taxon>
        <taxon>Gammaproteobacteria</taxon>
        <taxon>Cellvibrionales</taxon>
        <taxon>Microbulbiferaceae</taxon>
        <taxon>Microbulbifer</taxon>
    </lineage>
</organism>
<dbReference type="Pfam" id="PF02657">
    <property type="entry name" value="SufE"/>
    <property type="match status" value="1"/>
</dbReference>
<feature type="domain" description="Aminotransferase class V" evidence="7">
    <location>
        <begin position="28"/>
        <end position="395"/>
    </location>
</feature>
<dbReference type="InterPro" id="IPR015421">
    <property type="entry name" value="PyrdxlP-dep_Trfase_major"/>
</dbReference>
<dbReference type="CDD" id="cd06453">
    <property type="entry name" value="SufS_like"/>
    <property type="match status" value="1"/>
</dbReference>
<evidence type="ECO:0000256" key="6">
    <source>
        <dbReference type="ARBA" id="ARBA00050776"/>
    </source>
</evidence>
<dbReference type="PANTHER" id="PTHR43586">
    <property type="entry name" value="CYSTEINE DESULFURASE"/>
    <property type="match status" value="1"/>
</dbReference>
<comment type="catalytic activity">
    <reaction evidence="6">
        <text>(sulfur carrier)-H + L-cysteine = (sulfur carrier)-SH + L-alanine</text>
        <dbReference type="Rhea" id="RHEA:43892"/>
        <dbReference type="Rhea" id="RHEA-COMP:14737"/>
        <dbReference type="Rhea" id="RHEA-COMP:14739"/>
        <dbReference type="ChEBI" id="CHEBI:29917"/>
        <dbReference type="ChEBI" id="CHEBI:35235"/>
        <dbReference type="ChEBI" id="CHEBI:57972"/>
        <dbReference type="ChEBI" id="CHEBI:64428"/>
        <dbReference type="EC" id="2.8.1.7"/>
    </reaction>
</comment>
<proteinExistence type="inferred from homology"/>
<reference evidence="10" key="1">
    <citation type="journal article" date="2019" name="Int. J. Syst. Evol. Microbiol.">
        <title>The Global Catalogue of Microorganisms (GCM) 10K type strain sequencing project: providing services to taxonomists for standard genome sequencing and annotation.</title>
        <authorList>
            <consortium name="The Broad Institute Genomics Platform"/>
            <consortium name="The Broad Institute Genome Sequencing Center for Infectious Disease"/>
            <person name="Wu L."/>
            <person name="Ma J."/>
        </authorList>
    </citation>
    <scope>NUCLEOTIDE SEQUENCE [LARGE SCALE GENOMIC DNA]</scope>
    <source>
        <strain evidence="10">CCUG 54356</strain>
    </source>
</reference>
<dbReference type="Gene3D" id="3.90.1150.10">
    <property type="entry name" value="Aspartate Aminotransferase, domain 1"/>
    <property type="match status" value="1"/>
</dbReference>
<name>A0ABW3UAF0_9GAMM</name>
<dbReference type="SUPFAM" id="SSF82649">
    <property type="entry name" value="SufE/NifU"/>
    <property type="match status" value="1"/>
</dbReference>
<dbReference type="PANTHER" id="PTHR43586:SF8">
    <property type="entry name" value="CYSTEINE DESULFURASE 1, CHLOROPLASTIC"/>
    <property type="match status" value="1"/>
</dbReference>
<feature type="domain" description="Fe-S metabolism associated" evidence="8">
    <location>
        <begin position="432"/>
        <end position="547"/>
    </location>
</feature>
<dbReference type="EC" id="2.8.1.7" evidence="3"/>
<sequence length="553" mass="60935">MSTSPVFDADHFKSQFPLFSQSENRQLVYLDNAATTQKPLVVIDAIRDFYLHSNANTHRSSHRLARRATEMVERVRGQAADFLGAASTREIIFTRGATEGLNLLAHSLSADLQAGDEIVLTTAEHHANLVPWQMVAERLGLVIRYVPEIAGVPQFERLPEVLSSRTRIVSMTAGSNALGFRTDLQQMRKLLADRELAWIVDAAQLAAHSAVDVKTIGCDFLVCSAHKFYGPSGIGLLYGRADLLDTLPPWQGGGEMIADVDLHSSHYAALPHKFEPGTSSLAAIAGLGAAIDFLNGQDRTAIAAHEQHLLSLIHKNLGDIPEISLLSRPENNLGIVSLVSDRCAPVDLMQWLDGKDIAVRVGHHCAQPLARAAGHTATLRASLAGYNTEDDVAQFVAAVREFVQQLDRLDETVVSEPSVDWPEDDLSHLDIAQLSQNNNWQDRYRTLMKWSKSIGPKPQIRTEALLVRGCESSAWLAHREQGGRHYFAIDSDSRIVKGLGALLLCQMNGRRSDEISAERIRQTFIDLGMEQQLSVSRSNGFNALLARALEFLR</sequence>
<evidence type="ECO:0000259" key="7">
    <source>
        <dbReference type="Pfam" id="PF00266"/>
    </source>
</evidence>
<evidence type="ECO:0000256" key="4">
    <source>
        <dbReference type="ARBA" id="ARBA00022679"/>
    </source>
</evidence>
<evidence type="ECO:0000313" key="10">
    <source>
        <dbReference type="Proteomes" id="UP001597264"/>
    </source>
</evidence>
<comment type="caution">
    <text evidence="9">The sequence shown here is derived from an EMBL/GenBank/DDBJ whole genome shotgun (WGS) entry which is preliminary data.</text>
</comment>
<comment type="cofactor">
    <cofactor evidence="1">
        <name>pyridoxal 5'-phosphate</name>
        <dbReference type="ChEBI" id="CHEBI:597326"/>
    </cofactor>
</comment>
<dbReference type="Gene3D" id="3.90.1010.10">
    <property type="match status" value="1"/>
</dbReference>
<comment type="similarity">
    <text evidence="2">Belongs to the class-V pyridoxal-phosphate-dependent aminotransferase family. Csd subfamily.</text>
</comment>
<protein>
    <recommendedName>
        <fullName evidence="3">cysteine desulfurase</fullName>
        <ecNumber evidence="3">2.8.1.7</ecNumber>
    </recommendedName>
</protein>
<dbReference type="Proteomes" id="UP001597264">
    <property type="component" value="Unassembled WGS sequence"/>
</dbReference>
<keyword evidence="10" id="KW-1185">Reference proteome</keyword>
<dbReference type="InterPro" id="IPR000192">
    <property type="entry name" value="Aminotrans_V_dom"/>
</dbReference>
<dbReference type="InterPro" id="IPR020578">
    <property type="entry name" value="Aminotrans_V_PyrdxlP_BS"/>
</dbReference>
<evidence type="ECO:0000256" key="5">
    <source>
        <dbReference type="ARBA" id="ARBA00022898"/>
    </source>
</evidence>
<dbReference type="InterPro" id="IPR015424">
    <property type="entry name" value="PyrdxlP-dep_Trfase"/>
</dbReference>
<keyword evidence="5" id="KW-0663">Pyridoxal phosphate</keyword>
<keyword evidence="4" id="KW-0808">Transferase</keyword>
<dbReference type="RefSeq" id="WP_230439022.1">
    <property type="nucleotide sequence ID" value="NZ_CP087715.1"/>
</dbReference>
<dbReference type="PROSITE" id="PS00595">
    <property type="entry name" value="AA_TRANSFER_CLASS_5"/>
    <property type="match status" value="1"/>
</dbReference>
<evidence type="ECO:0000259" key="8">
    <source>
        <dbReference type="Pfam" id="PF02657"/>
    </source>
</evidence>
<evidence type="ECO:0000313" key="9">
    <source>
        <dbReference type="EMBL" id="MFD1217908.1"/>
    </source>
</evidence>
<dbReference type="Pfam" id="PF00266">
    <property type="entry name" value="Aminotran_5"/>
    <property type="match status" value="1"/>
</dbReference>
<dbReference type="EMBL" id="JBHTLR010000019">
    <property type="protein sequence ID" value="MFD1217908.1"/>
    <property type="molecule type" value="Genomic_DNA"/>
</dbReference>
<dbReference type="InterPro" id="IPR003808">
    <property type="entry name" value="Fe-S_metab-assoc_dom"/>
</dbReference>